<gene>
    <name evidence="1" type="ORF">HPB52_002709</name>
</gene>
<protein>
    <submittedName>
        <fullName evidence="1">Uncharacterized protein</fullName>
    </submittedName>
</protein>
<proteinExistence type="predicted"/>
<reference evidence="1" key="1">
    <citation type="journal article" date="2020" name="Cell">
        <title>Large-Scale Comparative Analyses of Tick Genomes Elucidate Their Genetic Diversity and Vector Capacities.</title>
        <authorList>
            <consortium name="Tick Genome and Microbiome Consortium (TIGMIC)"/>
            <person name="Jia N."/>
            <person name="Wang J."/>
            <person name="Shi W."/>
            <person name="Du L."/>
            <person name="Sun Y."/>
            <person name="Zhan W."/>
            <person name="Jiang J.F."/>
            <person name="Wang Q."/>
            <person name="Zhang B."/>
            <person name="Ji P."/>
            <person name="Bell-Sakyi L."/>
            <person name="Cui X.M."/>
            <person name="Yuan T.T."/>
            <person name="Jiang B.G."/>
            <person name="Yang W.F."/>
            <person name="Lam T.T."/>
            <person name="Chang Q.C."/>
            <person name="Ding S.J."/>
            <person name="Wang X.J."/>
            <person name="Zhu J.G."/>
            <person name="Ruan X.D."/>
            <person name="Zhao L."/>
            <person name="Wei J.T."/>
            <person name="Ye R.Z."/>
            <person name="Que T.C."/>
            <person name="Du C.H."/>
            <person name="Zhou Y.H."/>
            <person name="Cheng J.X."/>
            <person name="Dai P.F."/>
            <person name="Guo W.B."/>
            <person name="Han X.H."/>
            <person name="Huang E.J."/>
            <person name="Li L.F."/>
            <person name="Wei W."/>
            <person name="Gao Y.C."/>
            <person name="Liu J.Z."/>
            <person name="Shao H.Z."/>
            <person name="Wang X."/>
            <person name="Wang C.C."/>
            <person name="Yang T.C."/>
            <person name="Huo Q.B."/>
            <person name="Li W."/>
            <person name="Chen H.Y."/>
            <person name="Chen S.E."/>
            <person name="Zhou L.G."/>
            <person name="Ni X.B."/>
            <person name="Tian J.H."/>
            <person name="Sheng Y."/>
            <person name="Liu T."/>
            <person name="Pan Y.S."/>
            <person name="Xia L.Y."/>
            <person name="Li J."/>
            <person name="Zhao F."/>
            <person name="Cao W.C."/>
        </authorList>
    </citation>
    <scope>NUCLEOTIDE SEQUENCE</scope>
    <source>
        <strain evidence="1">Rsan-2018</strain>
    </source>
</reference>
<dbReference type="EMBL" id="JABSTV010001253">
    <property type="protein sequence ID" value="KAH7942934.1"/>
    <property type="molecule type" value="Genomic_DNA"/>
</dbReference>
<organism evidence="1 2">
    <name type="scientific">Rhipicephalus sanguineus</name>
    <name type="common">Brown dog tick</name>
    <name type="synonym">Ixodes sanguineus</name>
    <dbReference type="NCBI Taxonomy" id="34632"/>
    <lineage>
        <taxon>Eukaryota</taxon>
        <taxon>Metazoa</taxon>
        <taxon>Ecdysozoa</taxon>
        <taxon>Arthropoda</taxon>
        <taxon>Chelicerata</taxon>
        <taxon>Arachnida</taxon>
        <taxon>Acari</taxon>
        <taxon>Parasitiformes</taxon>
        <taxon>Ixodida</taxon>
        <taxon>Ixodoidea</taxon>
        <taxon>Ixodidae</taxon>
        <taxon>Rhipicephalinae</taxon>
        <taxon>Rhipicephalus</taxon>
        <taxon>Rhipicephalus</taxon>
    </lineage>
</organism>
<dbReference type="AlphaFoldDB" id="A0A9D4PHM2"/>
<comment type="caution">
    <text evidence="1">The sequence shown here is derived from an EMBL/GenBank/DDBJ whole genome shotgun (WGS) entry which is preliminary data.</text>
</comment>
<dbReference type="Proteomes" id="UP000821837">
    <property type="component" value="Unassembled WGS sequence"/>
</dbReference>
<name>A0A9D4PHM2_RHISA</name>
<accession>A0A9D4PHM2</accession>
<reference evidence="1" key="2">
    <citation type="submission" date="2021-09" db="EMBL/GenBank/DDBJ databases">
        <authorList>
            <person name="Jia N."/>
            <person name="Wang J."/>
            <person name="Shi W."/>
            <person name="Du L."/>
            <person name="Sun Y."/>
            <person name="Zhan W."/>
            <person name="Jiang J."/>
            <person name="Wang Q."/>
            <person name="Zhang B."/>
            <person name="Ji P."/>
            <person name="Sakyi L.B."/>
            <person name="Cui X."/>
            <person name="Yuan T."/>
            <person name="Jiang B."/>
            <person name="Yang W."/>
            <person name="Lam T.T.-Y."/>
            <person name="Chang Q."/>
            <person name="Ding S."/>
            <person name="Wang X."/>
            <person name="Zhu J."/>
            <person name="Ruan X."/>
            <person name="Zhao L."/>
            <person name="Wei J."/>
            <person name="Que T."/>
            <person name="Du C."/>
            <person name="Cheng J."/>
            <person name="Dai P."/>
            <person name="Han X."/>
            <person name="Huang E."/>
            <person name="Gao Y."/>
            <person name="Liu J."/>
            <person name="Shao H."/>
            <person name="Ye R."/>
            <person name="Li L."/>
            <person name="Wei W."/>
            <person name="Wang X."/>
            <person name="Wang C."/>
            <person name="Huo Q."/>
            <person name="Li W."/>
            <person name="Guo W."/>
            <person name="Chen H."/>
            <person name="Chen S."/>
            <person name="Zhou L."/>
            <person name="Zhou L."/>
            <person name="Ni X."/>
            <person name="Tian J."/>
            <person name="Zhou Y."/>
            <person name="Sheng Y."/>
            <person name="Liu T."/>
            <person name="Pan Y."/>
            <person name="Xia L."/>
            <person name="Li J."/>
            <person name="Zhao F."/>
            <person name="Cao W."/>
        </authorList>
    </citation>
    <scope>NUCLEOTIDE SEQUENCE</scope>
    <source>
        <strain evidence="1">Rsan-2018</strain>
        <tissue evidence="1">Larvae</tissue>
    </source>
</reference>
<evidence type="ECO:0000313" key="2">
    <source>
        <dbReference type="Proteomes" id="UP000821837"/>
    </source>
</evidence>
<sequence>MRGEFPIKLLLEPSSTVVLWPLVSPKEVKASSIQKALHHPSIVLPKPYNISGNSCQSLILRILKLIEFPVPRGLRTCEKEMARLLEDTLVVSFVSTLAASAWVAGLL</sequence>
<evidence type="ECO:0000313" key="1">
    <source>
        <dbReference type="EMBL" id="KAH7942934.1"/>
    </source>
</evidence>
<keyword evidence="2" id="KW-1185">Reference proteome</keyword>